<dbReference type="Gene3D" id="3.10.400.10">
    <property type="entry name" value="Sulfate adenylyltransferase"/>
    <property type="match status" value="1"/>
</dbReference>
<dbReference type="SMART" id="SM01022">
    <property type="entry name" value="ASCH"/>
    <property type="match status" value="1"/>
</dbReference>
<dbReference type="SUPFAM" id="SSF88697">
    <property type="entry name" value="PUA domain-like"/>
    <property type="match status" value="1"/>
</dbReference>
<feature type="domain" description="ASCH" evidence="1">
    <location>
        <begin position="12"/>
        <end position="132"/>
    </location>
</feature>
<proteinExistence type="predicted"/>
<protein>
    <submittedName>
        <fullName evidence="2">ASCH domain-containing protein</fullName>
    </submittedName>
</protein>
<evidence type="ECO:0000313" key="3">
    <source>
        <dbReference type="Proteomes" id="UP001555826"/>
    </source>
</evidence>
<dbReference type="InterPro" id="IPR015947">
    <property type="entry name" value="PUA-like_sf"/>
</dbReference>
<evidence type="ECO:0000313" key="2">
    <source>
        <dbReference type="EMBL" id="MEW9266604.1"/>
    </source>
</evidence>
<dbReference type="InterPro" id="IPR007374">
    <property type="entry name" value="ASCH_domain"/>
</dbReference>
<dbReference type="EMBL" id="JBFNQN010000012">
    <property type="protein sequence ID" value="MEW9266604.1"/>
    <property type="molecule type" value="Genomic_DNA"/>
</dbReference>
<gene>
    <name evidence="2" type="ORF">AB1207_17785</name>
</gene>
<dbReference type="Pfam" id="PF04266">
    <property type="entry name" value="ASCH"/>
    <property type="match status" value="1"/>
</dbReference>
<reference evidence="2 3" key="1">
    <citation type="submission" date="2024-07" db="EMBL/GenBank/DDBJ databases">
        <authorList>
            <person name="Thanompreechachai J."/>
            <person name="Duangmal K."/>
        </authorList>
    </citation>
    <scope>NUCLEOTIDE SEQUENCE [LARGE SCALE GENOMIC DNA]</scope>
    <source>
        <strain evidence="2 3">KCTC 19886</strain>
    </source>
</reference>
<name>A0ABV3PAE8_9ACTN</name>
<dbReference type="PANTHER" id="PTHR39203:SF1">
    <property type="entry name" value="CYTOPLASMIC PROTEIN"/>
    <property type="match status" value="1"/>
</dbReference>
<dbReference type="PANTHER" id="PTHR39203">
    <property type="entry name" value="CYTOPLASMIC PROTEIN-RELATED"/>
    <property type="match status" value="1"/>
</dbReference>
<organism evidence="2 3">
    <name type="scientific">Kineococcus endophyticus</name>
    <dbReference type="NCBI Taxonomy" id="1181883"/>
    <lineage>
        <taxon>Bacteria</taxon>
        <taxon>Bacillati</taxon>
        <taxon>Actinomycetota</taxon>
        <taxon>Actinomycetes</taxon>
        <taxon>Kineosporiales</taxon>
        <taxon>Kineosporiaceae</taxon>
        <taxon>Kineococcus</taxon>
    </lineage>
</organism>
<sequence length="137" mass="15348">MTWPRVDGLRALGLGEPGRMRAELNALVLAGRKRATAGLLDADYRDEDEALEVVGERLVLVDDDDRRLALVEVTDVRVVRFDEVTDDFARAEGEGFEDREDWARAHRAFWQRSGTTVDGDTEVVCLRFTLVSTAAEP</sequence>
<accession>A0ABV3PAE8</accession>
<evidence type="ECO:0000259" key="1">
    <source>
        <dbReference type="SMART" id="SM01022"/>
    </source>
</evidence>
<keyword evidence="3" id="KW-1185">Reference proteome</keyword>
<dbReference type="InterPro" id="IPR009326">
    <property type="entry name" value="DUF984"/>
</dbReference>
<comment type="caution">
    <text evidence="2">The sequence shown here is derived from an EMBL/GenBank/DDBJ whole genome shotgun (WGS) entry which is preliminary data.</text>
</comment>
<dbReference type="Proteomes" id="UP001555826">
    <property type="component" value="Unassembled WGS sequence"/>
</dbReference>
<dbReference type="RefSeq" id="WP_367639739.1">
    <property type="nucleotide sequence ID" value="NZ_JBFNQN010000012.1"/>
</dbReference>